<evidence type="ECO:0000313" key="5">
    <source>
        <dbReference type="Proteomes" id="UP000192772"/>
    </source>
</evidence>
<comment type="caution">
    <text evidence="4">The sequence shown here is derived from an EMBL/GenBank/DDBJ whole genome shotgun (WGS) entry which is preliminary data.</text>
</comment>
<dbReference type="SUPFAM" id="SSF55073">
    <property type="entry name" value="Nucleotide cyclase"/>
    <property type="match status" value="1"/>
</dbReference>
<organism evidence="4 5">
    <name type="scientific">Mycolicibacterium elephantis</name>
    <dbReference type="NCBI Taxonomy" id="81858"/>
    <lineage>
        <taxon>Bacteria</taxon>
        <taxon>Bacillati</taxon>
        <taxon>Actinomycetota</taxon>
        <taxon>Actinomycetes</taxon>
        <taxon>Mycobacteriales</taxon>
        <taxon>Mycobacteriaceae</taxon>
        <taxon>Mycolicibacterium</taxon>
    </lineage>
</organism>
<feature type="domain" description="Guanylate cyclase" evidence="3">
    <location>
        <begin position="64"/>
        <end position="190"/>
    </location>
</feature>
<dbReference type="GO" id="GO:0005737">
    <property type="term" value="C:cytoplasm"/>
    <property type="evidence" value="ECO:0007669"/>
    <property type="project" value="TreeGrafter"/>
</dbReference>
<dbReference type="EMBL" id="MVHP01000022">
    <property type="protein sequence ID" value="ORA63728.1"/>
    <property type="molecule type" value="Genomic_DNA"/>
</dbReference>
<dbReference type="RefSeq" id="WP_064919119.1">
    <property type="nucleotide sequence ID" value="NZ_LZHS01000035.1"/>
</dbReference>
<dbReference type="Pfam" id="PF00211">
    <property type="entry name" value="Guanylate_cyc"/>
    <property type="match status" value="1"/>
</dbReference>
<evidence type="ECO:0000256" key="2">
    <source>
        <dbReference type="ARBA" id="ARBA00022840"/>
    </source>
</evidence>
<dbReference type="GO" id="GO:0035556">
    <property type="term" value="P:intracellular signal transduction"/>
    <property type="evidence" value="ECO:0007669"/>
    <property type="project" value="InterPro"/>
</dbReference>
<dbReference type="InterPro" id="IPR029787">
    <property type="entry name" value="Nucleotide_cyclase"/>
</dbReference>
<dbReference type="PROSITE" id="PS50125">
    <property type="entry name" value="GUANYLATE_CYCLASE_2"/>
    <property type="match status" value="1"/>
</dbReference>
<dbReference type="InterPro" id="IPR011990">
    <property type="entry name" value="TPR-like_helical_dom_sf"/>
</dbReference>
<dbReference type="GO" id="GO:0004016">
    <property type="term" value="F:adenylate cyclase activity"/>
    <property type="evidence" value="ECO:0007669"/>
    <property type="project" value="TreeGrafter"/>
</dbReference>
<dbReference type="OrthoDB" id="5476461at2"/>
<dbReference type="GO" id="GO:0005524">
    <property type="term" value="F:ATP binding"/>
    <property type="evidence" value="ECO:0007669"/>
    <property type="project" value="UniProtKB-KW"/>
</dbReference>
<proteinExistence type="predicted"/>
<dbReference type="InterPro" id="IPR041664">
    <property type="entry name" value="AAA_16"/>
</dbReference>
<dbReference type="PANTHER" id="PTHR16305">
    <property type="entry name" value="TESTICULAR SOLUBLE ADENYLYL CYCLASE"/>
    <property type="match status" value="1"/>
</dbReference>
<accession>A0A1X0CUF9</accession>
<dbReference type="InterPro" id="IPR001054">
    <property type="entry name" value="A/G_cyclase"/>
</dbReference>
<keyword evidence="1" id="KW-0547">Nucleotide-binding</keyword>
<dbReference type="Gene3D" id="1.25.40.10">
    <property type="entry name" value="Tetratricopeptide repeat domain"/>
    <property type="match status" value="1"/>
</dbReference>
<dbReference type="SUPFAM" id="SSF52540">
    <property type="entry name" value="P-loop containing nucleoside triphosphate hydrolases"/>
    <property type="match status" value="1"/>
</dbReference>
<dbReference type="Proteomes" id="UP000192772">
    <property type="component" value="Unassembled WGS sequence"/>
</dbReference>
<dbReference type="AlphaFoldDB" id="A0A1X0CUF9"/>
<name>A0A1X0CUF9_9MYCO</name>
<dbReference type="Pfam" id="PF13191">
    <property type="entry name" value="AAA_16"/>
    <property type="match status" value="1"/>
</dbReference>
<gene>
    <name evidence="4" type="ORF">BST23_18155</name>
</gene>
<dbReference type="GO" id="GO:0009190">
    <property type="term" value="P:cyclic nucleotide biosynthetic process"/>
    <property type="evidence" value="ECO:0007669"/>
    <property type="project" value="InterPro"/>
</dbReference>
<evidence type="ECO:0000313" key="4">
    <source>
        <dbReference type="EMBL" id="ORA63728.1"/>
    </source>
</evidence>
<dbReference type="InterPro" id="IPR027417">
    <property type="entry name" value="P-loop_NTPase"/>
</dbReference>
<evidence type="ECO:0000259" key="3">
    <source>
        <dbReference type="PROSITE" id="PS50125"/>
    </source>
</evidence>
<dbReference type="PANTHER" id="PTHR16305:SF28">
    <property type="entry name" value="GUANYLATE CYCLASE DOMAIN-CONTAINING PROTEIN"/>
    <property type="match status" value="1"/>
</dbReference>
<dbReference type="CDD" id="cd07302">
    <property type="entry name" value="CHD"/>
    <property type="match status" value="1"/>
</dbReference>
<protein>
    <submittedName>
        <fullName evidence="4">Adenylate/guanylate cyclase domain-containing protein</fullName>
    </submittedName>
</protein>
<sequence length="1067" mass="115895">MNDPGSHRSTVDELLDRAVSAINRGDRATADALAGQVLAVDHANVDAEELLAAPADHGELRRLTIMFTDLVDSTALSTRIEPETYRTVVGGYRDEVLRIVNQYEGHIGNTKGDGLLAVFGHPHAHEDDVRRAVQAGLDLTKAVSQLSERVRRRFGFGIDVRVGIHRGLVYLDTAQDDVYGFAANLAARMCSIAAPGTVAVSDAVERLVRDTFELEAGEPHRVKGIDAELIPYRPIGEREITSVSSGPLVGRAHETACLRTASEQAAAGALSPPGIAFCGEPGIGKSRLAAAAVAMTDGPDDVVLHLFGSPFHADVGLHPVRKLLERRCAITRGASPEERLALLRNELDAQGMDVDAVISKLAPVLGIPPAIGYDPAPAEGYKLHEQITDTVGDYLTACMRAGRALLVAEDMHWFDTSTTEVVRRLLEADPGHVLVVMTSRDRSSLPDSTNYQVLELNPLSDAETDALISTLHPELPPAARSTVRRRCDGVPLYIEEVVAKLKEQPVDAADSQQVPDTLYEALFARLRSSDSALQVVEAAATIGALFDRTLLRAVVAMADEELDRVLAELRDATVLEPAGPNVWRFRHELLREVAAELPPPSIRQRLHGRVADALIAASSQDWPVIAAHFEAAHRHRDAVTAYEQASAVARQRGGLDEARRYLARALDLLDGLGHDTERDNMEMNLRLRRGFLAAAAEGPGSSQTVADFERCLQLCGTDPHADGLFSTLMALFTYYVTRADFTRAQRIVDSLRLGVDAGREWWRAENLGGAATVAWFRGEFGEALAMQEQADRLMAARGSRDVEAEWFMPHDPVVLGLCSLALARWVHGDLDGAEDALARSESRADDLKFPQGPYSMCYLRYVQIWICLETGMLERAGELAADMVERATDHGFDQWAALGATFAGYVPAATQLAAGHHDDPEIPQAIATLTGWAQVCRHLGATVFVPSFDAHAARLLVATGQLDAARARLDAGLQLADETLMHYYDAELLRVRAATRTDPAARREDLRTALETAHGQGAPVFALRAALDDYDIRGDAARQVLTDAVAMFAPDSSWPDLSRARAVLTDS</sequence>
<reference evidence="4 5" key="1">
    <citation type="submission" date="2017-02" db="EMBL/GenBank/DDBJ databases">
        <title>The new phylogeny of genus Mycobacterium.</title>
        <authorList>
            <person name="Tortoli E."/>
            <person name="Trovato A."/>
            <person name="Cirillo D.M."/>
        </authorList>
    </citation>
    <scope>NUCLEOTIDE SEQUENCE [LARGE SCALE GENOMIC DNA]</scope>
    <source>
        <strain evidence="4 5">FI-09383</strain>
    </source>
</reference>
<dbReference type="Gene3D" id="3.30.70.1230">
    <property type="entry name" value="Nucleotide cyclase"/>
    <property type="match status" value="1"/>
</dbReference>
<dbReference type="STRING" id="81858.BST23_18155"/>
<keyword evidence="2" id="KW-0067">ATP-binding</keyword>
<evidence type="ECO:0000256" key="1">
    <source>
        <dbReference type="ARBA" id="ARBA00022741"/>
    </source>
</evidence>
<dbReference type="SMART" id="SM00044">
    <property type="entry name" value="CYCc"/>
    <property type="match status" value="1"/>
</dbReference>